<name>A0A8K1CMP6_PYTOL</name>
<protein>
    <submittedName>
        <fullName evidence="3">Uncharacterized protein</fullName>
    </submittedName>
</protein>
<feature type="signal peptide" evidence="2">
    <location>
        <begin position="1"/>
        <end position="17"/>
    </location>
</feature>
<reference evidence="3" key="1">
    <citation type="submission" date="2019-03" db="EMBL/GenBank/DDBJ databases">
        <title>Long read genome sequence of the mycoparasitic Pythium oligandrum ATCC 38472 isolated from sugarbeet rhizosphere.</title>
        <authorList>
            <person name="Gaulin E."/>
        </authorList>
    </citation>
    <scope>NUCLEOTIDE SEQUENCE</scope>
    <source>
        <strain evidence="3">ATCC 38472_TT</strain>
    </source>
</reference>
<organism evidence="3 4">
    <name type="scientific">Pythium oligandrum</name>
    <name type="common">Mycoparasitic fungus</name>
    <dbReference type="NCBI Taxonomy" id="41045"/>
    <lineage>
        <taxon>Eukaryota</taxon>
        <taxon>Sar</taxon>
        <taxon>Stramenopiles</taxon>
        <taxon>Oomycota</taxon>
        <taxon>Peronosporomycetes</taxon>
        <taxon>Pythiales</taxon>
        <taxon>Pythiaceae</taxon>
        <taxon>Pythium</taxon>
    </lineage>
</organism>
<feature type="compositionally biased region" description="Basic and acidic residues" evidence="1">
    <location>
        <begin position="255"/>
        <end position="266"/>
    </location>
</feature>
<feature type="chain" id="PRO_5035462961" evidence="2">
    <location>
        <begin position="18"/>
        <end position="280"/>
    </location>
</feature>
<feature type="region of interest" description="Disordered" evidence="1">
    <location>
        <begin position="255"/>
        <end position="280"/>
    </location>
</feature>
<accession>A0A8K1CMP6</accession>
<evidence type="ECO:0000313" key="3">
    <source>
        <dbReference type="EMBL" id="TMW66382.1"/>
    </source>
</evidence>
<keyword evidence="4" id="KW-1185">Reference proteome</keyword>
<evidence type="ECO:0000256" key="2">
    <source>
        <dbReference type="SAM" id="SignalP"/>
    </source>
</evidence>
<dbReference type="OrthoDB" id="127614at2759"/>
<sequence length="280" mass="31805">MMMIMRTLLTALAIGWSAQTTAQSASALACSSLNGPFCTGVSSDFATPFRKTLTNLDHDEAEKRRKELSKRLKVESVLKQYELEALQEDEAMHEQLLDQLDFLLDEAATLLEGLELEEDESPVVGSFAFSNQGDTFELLERMDGNELKKFFYEGYQEVVQSWQNTLDDMSPEISQGLQQSMRELKALEDYKTFVFQHLDEVTRTHLRHRFENHRLVEVQRAFERLITARSATERRVALETVVLVFHLADEAAEKASAEKQKAKEAENVATDATESEASVE</sequence>
<gene>
    <name evidence="3" type="ORF">Poli38472_004147</name>
</gene>
<dbReference type="AlphaFoldDB" id="A0A8K1CMP6"/>
<proteinExistence type="predicted"/>
<keyword evidence="2" id="KW-0732">Signal</keyword>
<dbReference type="EMBL" id="SPLM01000036">
    <property type="protein sequence ID" value="TMW66382.1"/>
    <property type="molecule type" value="Genomic_DNA"/>
</dbReference>
<dbReference type="PROSITE" id="PS51257">
    <property type="entry name" value="PROKAR_LIPOPROTEIN"/>
    <property type="match status" value="1"/>
</dbReference>
<dbReference type="Proteomes" id="UP000794436">
    <property type="component" value="Unassembled WGS sequence"/>
</dbReference>
<comment type="caution">
    <text evidence="3">The sequence shown here is derived from an EMBL/GenBank/DDBJ whole genome shotgun (WGS) entry which is preliminary data.</text>
</comment>
<evidence type="ECO:0000313" key="4">
    <source>
        <dbReference type="Proteomes" id="UP000794436"/>
    </source>
</evidence>
<evidence type="ECO:0000256" key="1">
    <source>
        <dbReference type="SAM" id="MobiDB-lite"/>
    </source>
</evidence>